<dbReference type="KEGG" id="rmc:RMONA_06260"/>
<evidence type="ECO:0000313" key="2">
    <source>
        <dbReference type="Proteomes" id="UP000018149"/>
    </source>
</evidence>
<protein>
    <submittedName>
        <fullName evidence="1">Uncharacterized protein</fullName>
    </submittedName>
</protein>
<accession>A0A0B7J0L1</accession>
<dbReference type="EMBL" id="LN794217">
    <property type="protein sequence ID" value="CEO17611.1"/>
    <property type="molecule type" value="Genomic_DNA"/>
</dbReference>
<keyword evidence="2" id="KW-1185">Reference proteome</keyword>
<evidence type="ECO:0000313" key="1">
    <source>
        <dbReference type="EMBL" id="CEO17611.1"/>
    </source>
</evidence>
<sequence>MSSPIVPGLVAWIEKPTRCHSRVALLRGSKNAFGVIPWLGPQYPEKQFKILKF</sequence>
<dbReference type="AlphaFoldDB" id="A0A0B7J0L1"/>
<organism evidence="1 2">
    <name type="scientific">Rickettsia monacensis</name>
    <dbReference type="NCBI Taxonomy" id="109232"/>
    <lineage>
        <taxon>Bacteria</taxon>
        <taxon>Pseudomonadati</taxon>
        <taxon>Pseudomonadota</taxon>
        <taxon>Alphaproteobacteria</taxon>
        <taxon>Rickettsiales</taxon>
        <taxon>Rickettsiaceae</taxon>
        <taxon>Rickettsieae</taxon>
        <taxon>Rickettsia</taxon>
        <taxon>spotted fever group</taxon>
    </lineage>
</organism>
<dbReference type="Proteomes" id="UP000018149">
    <property type="component" value="Chromosome I"/>
</dbReference>
<dbReference type="HOGENOM" id="CLU_3065727_0_0_5"/>
<dbReference type="STRING" id="109232.RMONA_06260"/>
<gene>
    <name evidence="1" type="ORF">RMONA_06260</name>
</gene>
<proteinExistence type="predicted"/>
<reference evidence="1 2" key="1">
    <citation type="submission" date="2015-01" db="EMBL/GenBank/DDBJ databases">
        <title>Draft genome sequence of Rickettsia monacensis strain IrR/Munich.</title>
        <authorList>
            <person name="Felsheim R.F."/>
            <person name="Johnson S.L."/>
            <person name="Kurtti T.J."/>
            <person name="Munderloh U.G."/>
        </authorList>
    </citation>
    <scope>NUCLEOTIDE SEQUENCE [LARGE SCALE GENOMIC DNA]</scope>
    <source>
        <strain evidence="1 2">IrR/Munich</strain>
    </source>
</reference>
<name>A0A0B7J0L1_9RICK</name>